<dbReference type="CDD" id="cd16830">
    <property type="entry name" value="HemS-like_N"/>
    <property type="match status" value="1"/>
</dbReference>
<dbReference type="EMBL" id="JAEKLZ010000237">
    <property type="protein sequence ID" value="MBW8726819.1"/>
    <property type="molecule type" value="Genomic_DNA"/>
</dbReference>
<dbReference type="InterPro" id="IPR053733">
    <property type="entry name" value="Heme_Transport_Util_sf"/>
</dbReference>
<dbReference type="AlphaFoldDB" id="A0A952KLN0"/>
<name>A0A952KLN0_9PROT</name>
<evidence type="ECO:0000313" key="2">
    <source>
        <dbReference type="EMBL" id="MBW8726819.1"/>
    </source>
</evidence>
<proteinExistence type="predicted"/>
<reference evidence="2" key="1">
    <citation type="submission" date="2020-06" db="EMBL/GenBank/DDBJ databases">
        <title>Stable isotope informed genome-resolved metagenomics uncovers potential trophic interactions in rhizosphere soil.</title>
        <authorList>
            <person name="Starr E.P."/>
            <person name="Shi S."/>
            <person name="Blazewicz S.J."/>
            <person name="Koch B.J."/>
            <person name="Probst A.J."/>
            <person name="Hungate B.A."/>
            <person name="Pett-Ridge J."/>
            <person name="Firestone M.K."/>
            <person name="Banfield J.F."/>
        </authorList>
    </citation>
    <scope>NUCLEOTIDE SEQUENCE</scope>
    <source>
        <strain evidence="2">YM_69_17</strain>
    </source>
</reference>
<dbReference type="Gene3D" id="3.40.1570.10">
    <property type="entry name" value="HemS/ChuS/ChuX like domains"/>
    <property type="match status" value="2"/>
</dbReference>
<sequence>MQSLEPDLQSPPTALAARWAALRAEQPQLRARDAAAALGVSEGELVASQIGAGTTRIGGDWSTILQAVEVLGPVMALTRNESVVHEKTGTYQNVSAGSHVGLALGPDIDLRLFYTRWAHGFAVGGAETTQPGPKPSLQFFDAAGTAIHKIYLTEGSDRAAFIALVERFRHADQVPALAPQEMVRPAVLDDAEIDVAGFRAGWDAMEDTHQFFGLLKSHRLDRLQAMRLAEPQRAEPVGRDALRRVLTEAAATGASIMVFVGNPGCLQIHTGPVHRLHDMGAWLNVLDPGFNLHLREDRIDSAWMVRKPTKDGVVTSLELFDVDGTLMAMLFGARKPGQPERSDWRELVGRVSALGAV</sequence>
<feature type="domain" description="Haemin-degrading HemS/ChuX" evidence="1">
    <location>
        <begin position="39"/>
        <end position="168"/>
    </location>
</feature>
<evidence type="ECO:0000259" key="1">
    <source>
        <dbReference type="Pfam" id="PF05171"/>
    </source>
</evidence>
<dbReference type="InterPro" id="IPR007845">
    <property type="entry name" value="HemS/ChuX_dom"/>
</dbReference>
<protein>
    <submittedName>
        <fullName evidence="2">Hemin-degrading factor</fullName>
    </submittedName>
</protein>
<dbReference type="SUPFAM" id="SSF144064">
    <property type="entry name" value="Heme iron utilization protein-like"/>
    <property type="match status" value="1"/>
</dbReference>
<dbReference type="Proteomes" id="UP000700706">
    <property type="component" value="Unassembled WGS sequence"/>
</dbReference>
<gene>
    <name evidence="2" type="ORF">JF625_16940</name>
</gene>
<comment type="caution">
    <text evidence="2">The sequence shown here is derived from an EMBL/GenBank/DDBJ whole genome shotgun (WGS) entry which is preliminary data.</text>
</comment>
<dbReference type="Pfam" id="PF05171">
    <property type="entry name" value="HemS"/>
    <property type="match status" value="2"/>
</dbReference>
<organism evidence="2 3">
    <name type="scientific">Inquilinus limosus</name>
    <dbReference type="NCBI Taxonomy" id="171674"/>
    <lineage>
        <taxon>Bacteria</taxon>
        <taxon>Pseudomonadati</taxon>
        <taxon>Pseudomonadota</taxon>
        <taxon>Alphaproteobacteria</taxon>
        <taxon>Rhodospirillales</taxon>
        <taxon>Rhodospirillaceae</taxon>
        <taxon>Inquilinus</taxon>
    </lineage>
</organism>
<dbReference type="CDD" id="cd16831">
    <property type="entry name" value="HemS-like_C"/>
    <property type="match status" value="1"/>
</dbReference>
<accession>A0A952KLN0</accession>
<feature type="domain" description="Haemin-degrading HemS/ChuX" evidence="1">
    <location>
        <begin position="220"/>
        <end position="349"/>
    </location>
</feature>
<evidence type="ECO:0000313" key="3">
    <source>
        <dbReference type="Proteomes" id="UP000700706"/>
    </source>
</evidence>
<dbReference type="GO" id="GO:0006826">
    <property type="term" value="P:iron ion transport"/>
    <property type="evidence" value="ECO:0007669"/>
    <property type="project" value="InterPro"/>
</dbReference>